<dbReference type="EMBL" id="JAVRQU010000006">
    <property type="protein sequence ID" value="KAK5701963.1"/>
    <property type="molecule type" value="Genomic_DNA"/>
</dbReference>
<gene>
    <name evidence="1" type="ORF">LTR97_004781</name>
</gene>
<dbReference type="Proteomes" id="UP001310594">
    <property type="component" value="Unassembled WGS sequence"/>
</dbReference>
<organism evidence="1 2">
    <name type="scientific">Elasticomyces elasticus</name>
    <dbReference type="NCBI Taxonomy" id="574655"/>
    <lineage>
        <taxon>Eukaryota</taxon>
        <taxon>Fungi</taxon>
        <taxon>Dikarya</taxon>
        <taxon>Ascomycota</taxon>
        <taxon>Pezizomycotina</taxon>
        <taxon>Dothideomycetes</taxon>
        <taxon>Dothideomycetidae</taxon>
        <taxon>Mycosphaerellales</taxon>
        <taxon>Teratosphaeriaceae</taxon>
        <taxon>Elasticomyces</taxon>
    </lineage>
</organism>
<evidence type="ECO:0000313" key="1">
    <source>
        <dbReference type="EMBL" id="KAK5701963.1"/>
    </source>
</evidence>
<protein>
    <submittedName>
        <fullName evidence="1">Uncharacterized protein</fullName>
    </submittedName>
</protein>
<name>A0AAN8A2P2_9PEZI</name>
<reference evidence="1" key="1">
    <citation type="submission" date="2023-08" db="EMBL/GenBank/DDBJ databases">
        <title>Black Yeasts Isolated from many extreme environments.</title>
        <authorList>
            <person name="Coleine C."/>
            <person name="Stajich J.E."/>
            <person name="Selbmann L."/>
        </authorList>
    </citation>
    <scope>NUCLEOTIDE SEQUENCE</scope>
    <source>
        <strain evidence="1">CCFEE 5810</strain>
    </source>
</reference>
<dbReference type="AlphaFoldDB" id="A0AAN8A2P2"/>
<accession>A0AAN8A2P2</accession>
<comment type="caution">
    <text evidence="1">The sequence shown here is derived from an EMBL/GenBank/DDBJ whole genome shotgun (WGS) entry which is preliminary data.</text>
</comment>
<evidence type="ECO:0000313" key="2">
    <source>
        <dbReference type="Proteomes" id="UP001310594"/>
    </source>
</evidence>
<sequence>MQRLKAFFARELDNTARSNSQAEQEADIKLEKAQLKLNLAMNGVVSDHRDNVARLSYLWKRFRGGLLMYQRCSFTELSEFFWQRGLDGPKPRSKKSLIAALEKADDQPAFERFLELPPELRAMIYEYAEYEEDEEEFEDSEESEESEDE</sequence>
<proteinExistence type="predicted"/>